<name>A0ABU8BCJ2_9BRAD</name>
<evidence type="ECO:0000313" key="1">
    <source>
        <dbReference type="EMBL" id="MEH2555713.1"/>
    </source>
</evidence>
<gene>
    <name evidence="1" type="ORF">V1286_003242</name>
</gene>
<proteinExistence type="predicted"/>
<accession>A0ABU8BCJ2</accession>
<organism evidence="1 2">
    <name type="scientific">Bradyrhizobium algeriense</name>
    <dbReference type="NCBI Taxonomy" id="634784"/>
    <lineage>
        <taxon>Bacteria</taxon>
        <taxon>Pseudomonadati</taxon>
        <taxon>Pseudomonadota</taxon>
        <taxon>Alphaproteobacteria</taxon>
        <taxon>Hyphomicrobiales</taxon>
        <taxon>Nitrobacteraceae</taxon>
        <taxon>Bradyrhizobium</taxon>
    </lineage>
</organism>
<evidence type="ECO:0000313" key="2">
    <source>
        <dbReference type="Proteomes" id="UP001364224"/>
    </source>
</evidence>
<keyword evidence="2" id="KW-1185">Reference proteome</keyword>
<protein>
    <submittedName>
        <fullName evidence="1">Uncharacterized protein</fullName>
    </submittedName>
</protein>
<comment type="caution">
    <text evidence="1">The sequence shown here is derived from an EMBL/GenBank/DDBJ whole genome shotgun (WGS) entry which is preliminary data.</text>
</comment>
<dbReference type="Proteomes" id="UP001364224">
    <property type="component" value="Unassembled WGS sequence"/>
</dbReference>
<sequence>MSERSSGWSRKFDEPIALADGGKFVTLLDSADYITGLPSKESALPEWQAAIEALMLIAKSSRPTMFARIGVQGWPLRVAPNHLRHCRKK</sequence>
<reference evidence="1 2" key="1">
    <citation type="submission" date="2024-02" db="EMBL/GenBank/DDBJ databases">
        <title>Adaptive strategies in a cosmopolitan and abundant soil bacterium.</title>
        <authorList>
            <person name="Carini P."/>
        </authorList>
    </citation>
    <scope>NUCLEOTIDE SEQUENCE [LARGE SCALE GENOMIC DNA]</scope>
    <source>
        <strain evidence="1 2">AZCC 1608</strain>
    </source>
</reference>
<dbReference type="RefSeq" id="WP_334480873.1">
    <property type="nucleotide sequence ID" value="NZ_JAZHRV010000001.1"/>
</dbReference>
<dbReference type="EMBL" id="JAZHRV010000001">
    <property type="protein sequence ID" value="MEH2555713.1"/>
    <property type="molecule type" value="Genomic_DNA"/>
</dbReference>